<dbReference type="GO" id="GO:0005783">
    <property type="term" value="C:endoplasmic reticulum"/>
    <property type="evidence" value="ECO:0007669"/>
    <property type="project" value="TreeGrafter"/>
</dbReference>
<dbReference type="Proteomes" id="UP000683360">
    <property type="component" value="Unassembled WGS sequence"/>
</dbReference>
<organism evidence="5 6">
    <name type="scientific">Mytilus edulis</name>
    <name type="common">Blue mussel</name>
    <dbReference type="NCBI Taxonomy" id="6550"/>
    <lineage>
        <taxon>Eukaryota</taxon>
        <taxon>Metazoa</taxon>
        <taxon>Spiralia</taxon>
        <taxon>Lophotrochozoa</taxon>
        <taxon>Mollusca</taxon>
        <taxon>Bivalvia</taxon>
        <taxon>Autobranchia</taxon>
        <taxon>Pteriomorphia</taxon>
        <taxon>Mytilida</taxon>
        <taxon>Mytiloidea</taxon>
        <taxon>Mytilidae</taxon>
        <taxon>Mytilinae</taxon>
        <taxon>Mytilus</taxon>
    </lineage>
</organism>
<dbReference type="InterPro" id="IPR032421">
    <property type="entry name" value="PMT_4TMC"/>
</dbReference>
<dbReference type="GO" id="GO:0004169">
    <property type="term" value="F:dolichyl-phosphate-mannose-protein mannosyltransferase activity"/>
    <property type="evidence" value="ECO:0007669"/>
    <property type="project" value="UniProtKB-EC"/>
</dbReference>
<dbReference type="InterPro" id="IPR016093">
    <property type="entry name" value="MIR_motif"/>
</dbReference>
<feature type="region of interest" description="Disordered" evidence="2">
    <location>
        <begin position="1"/>
        <end position="20"/>
    </location>
</feature>
<name>A0A8S3S219_MYTED</name>
<protein>
    <submittedName>
        <fullName evidence="5">POMT</fullName>
        <ecNumber evidence="5">2.4.1.109</ecNumber>
    </submittedName>
</protein>
<dbReference type="Pfam" id="PF16192">
    <property type="entry name" value="PMT_4TMC"/>
    <property type="match status" value="1"/>
</dbReference>
<dbReference type="PROSITE" id="PS50919">
    <property type="entry name" value="MIR"/>
    <property type="match status" value="1"/>
</dbReference>
<comment type="caution">
    <text evidence="5">The sequence shown here is derived from an EMBL/GenBank/DDBJ whole genome shotgun (WGS) entry which is preliminary data.</text>
</comment>
<evidence type="ECO:0000256" key="3">
    <source>
        <dbReference type="SAM" id="Phobius"/>
    </source>
</evidence>
<dbReference type="AlphaFoldDB" id="A0A8S3S219"/>
<dbReference type="InterPro" id="IPR027005">
    <property type="entry name" value="PMT-like"/>
</dbReference>
<evidence type="ECO:0000313" key="6">
    <source>
        <dbReference type="Proteomes" id="UP000683360"/>
    </source>
</evidence>
<dbReference type="SMART" id="SM00472">
    <property type="entry name" value="MIR"/>
    <property type="match status" value="1"/>
</dbReference>
<sequence length="260" mass="29835">MSCSENDSTNSGSSPSREADFDEYGQFGYALEPEYTEEELHEMEAAESSRNQDILSNPRQFNTDWCSCTKCINGSGDANDVWILEVVGGSTGAVVQTVRSQVRLIHYHVRCALQSHDKKLPKWGWEQLEVTCNPNKNKKTLWSVEEVTDQKISFIFKGNSGLKPKEGEITSRPWQWPINYRGQIFSGKDHRIYLLGNPVIFWGCLGLTFVFIIAYAIDTVKSRRGLRNNKYWRGNIMLNVLSKVSPHCFFKDFRILQLDY</sequence>
<dbReference type="OrthoDB" id="5561486at2759"/>
<keyword evidence="3" id="KW-0472">Membrane</keyword>
<dbReference type="Pfam" id="PF02815">
    <property type="entry name" value="MIR"/>
    <property type="match status" value="1"/>
</dbReference>
<dbReference type="Gene3D" id="2.80.10.50">
    <property type="match status" value="1"/>
</dbReference>
<keyword evidence="3" id="KW-0812">Transmembrane</keyword>
<dbReference type="EMBL" id="CAJPWZ010001435">
    <property type="protein sequence ID" value="CAG2215154.1"/>
    <property type="molecule type" value="Genomic_DNA"/>
</dbReference>
<dbReference type="PANTHER" id="PTHR10050">
    <property type="entry name" value="DOLICHYL-PHOSPHATE-MANNOSE--PROTEIN MANNOSYLTRANSFERASE"/>
    <property type="match status" value="1"/>
</dbReference>
<keyword evidence="1" id="KW-0677">Repeat</keyword>
<keyword evidence="3" id="KW-1133">Transmembrane helix</keyword>
<reference evidence="5" key="1">
    <citation type="submission" date="2021-03" db="EMBL/GenBank/DDBJ databases">
        <authorList>
            <person name="Bekaert M."/>
        </authorList>
    </citation>
    <scope>NUCLEOTIDE SEQUENCE</scope>
</reference>
<evidence type="ECO:0000256" key="2">
    <source>
        <dbReference type="SAM" id="MobiDB-lite"/>
    </source>
</evidence>
<dbReference type="SUPFAM" id="SSF82109">
    <property type="entry name" value="MIR domain"/>
    <property type="match status" value="1"/>
</dbReference>
<keyword evidence="5" id="KW-0328">Glycosyltransferase</keyword>
<accession>A0A8S3S219</accession>
<keyword evidence="6" id="KW-1185">Reference proteome</keyword>
<evidence type="ECO:0000313" key="5">
    <source>
        <dbReference type="EMBL" id="CAG2215154.1"/>
    </source>
</evidence>
<dbReference type="PANTHER" id="PTHR10050:SF46">
    <property type="entry name" value="PROTEIN O-MANNOSYL-TRANSFERASE 2"/>
    <property type="match status" value="1"/>
</dbReference>
<gene>
    <name evidence="5" type="ORF">MEDL_28940</name>
</gene>
<evidence type="ECO:0000259" key="4">
    <source>
        <dbReference type="PROSITE" id="PS50919"/>
    </source>
</evidence>
<feature type="domain" description="MIR" evidence="4">
    <location>
        <begin position="92"/>
        <end position="147"/>
    </location>
</feature>
<proteinExistence type="predicted"/>
<dbReference type="EC" id="2.4.1.109" evidence="5"/>
<evidence type="ECO:0000256" key="1">
    <source>
        <dbReference type="ARBA" id="ARBA00022737"/>
    </source>
</evidence>
<feature type="transmembrane region" description="Helical" evidence="3">
    <location>
        <begin position="199"/>
        <end position="217"/>
    </location>
</feature>
<dbReference type="InterPro" id="IPR036300">
    <property type="entry name" value="MIR_dom_sf"/>
</dbReference>
<feature type="compositionally biased region" description="Polar residues" evidence="2">
    <location>
        <begin position="1"/>
        <end position="16"/>
    </location>
</feature>
<keyword evidence="5" id="KW-0808">Transferase</keyword>